<dbReference type="Proteomes" id="UP001315860">
    <property type="component" value="Chromosome"/>
</dbReference>
<protein>
    <submittedName>
        <fullName evidence="2">Uncharacterized protein</fullName>
    </submittedName>
</protein>
<accession>A0ABY5KKL0</accession>
<organism evidence="2 3">
    <name type="scientific">Aeromicrobium duanguangcaii</name>
    <dbReference type="NCBI Taxonomy" id="2968086"/>
    <lineage>
        <taxon>Bacteria</taxon>
        <taxon>Bacillati</taxon>
        <taxon>Actinomycetota</taxon>
        <taxon>Actinomycetes</taxon>
        <taxon>Propionibacteriales</taxon>
        <taxon>Nocardioidaceae</taxon>
        <taxon>Aeromicrobium</taxon>
    </lineage>
</organism>
<feature type="compositionally biased region" description="Basic and acidic residues" evidence="1">
    <location>
        <begin position="10"/>
        <end position="21"/>
    </location>
</feature>
<reference evidence="2 3" key="1">
    <citation type="submission" date="2022-07" db="EMBL/GenBank/DDBJ databases">
        <title>Novel species in genus Aeromicrobium.</title>
        <authorList>
            <person name="Ye L."/>
        </authorList>
    </citation>
    <scope>NUCLEOTIDE SEQUENCE [LARGE SCALE GENOMIC DNA]</scope>
    <source>
        <strain evidence="3">zg-Y50</strain>
    </source>
</reference>
<evidence type="ECO:0000256" key="1">
    <source>
        <dbReference type="SAM" id="MobiDB-lite"/>
    </source>
</evidence>
<dbReference type="EMBL" id="CP101990">
    <property type="protein sequence ID" value="UUI69565.1"/>
    <property type="molecule type" value="Genomic_DNA"/>
</dbReference>
<keyword evidence="3" id="KW-1185">Reference proteome</keyword>
<gene>
    <name evidence="2" type="ORF">NP095_05575</name>
</gene>
<evidence type="ECO:0000313" key="3">
    <source>
        <dbReference type="Proteomes" id="UP001315860"/>
    </source>
</evidence>
<name>A0ABY5KKL0_9ACTN</name>
<proteinExistence type="predicted"/>
<sequence length="95" mass="10034">MASSSIPVADQREAMAQDRDTAREVALEADLSDPARVVDAPGADQLAGVLELAAGGREELGRSVGVMVMGVVMPRDSRLLGRESQSLDRHVGPHE</sequence>
<dbReference type="RefSeq" id="WP_232416957.1">
    <property type="nucleotide sequence ID" value="NZ_CP101990.1"/>
</dbReference>
<feature type="region of interest" description="Disordered" evidence="1">
    <location>
        <begin position="1"/>
        <end position="21"/>
    </location>
</feature>
<evidence type="ECO:0000313" key="2">
    <source>
        <dbReference type="EMBL" id="UUI69565.1"/>
    </source>
</evidence>